<sequence>MPIQQFETVSISESPRLMTLPWRKSKLKGAMMERMLEHSPKLWILLFI</sequence>
<dbReference type="AlphaFoldDB" id="A0A3P6R9C3"/>
<name>A0A3P6R9C3_CYLGO</name>
<protein>
    <submittedName>
        <fullName evidence="1">Uncharacterized protein</fullName>
    </submittedName>
</protein>
<evidence type="ECO:0000313" key="1">
    <source>
        <dbReference type="EMBL" id="VDK59016.1"/>
    </source>
</evidence>
<keyword evidence="2" id="KW-1185">Reference proteome</keyword>
<evidence type="ECO:0000313" key="2">
    <source>
        <dbReference type="Proteomes" id="UP000271889"/>
    </source>
</evidence>
<dbReference type="EMBL" id="UYRV01012592">
    <property type="protein sequence ID" value="VDK59016.1"/>
    <property type="molecule type" value="Genomic_DNA"/>
</dbReference>
<proteinExistence type="predicted"/>
<accession>A0A3P6R9C3</accession>
<gene>
    <name evidence="1" type="ORF">CGOC_LOCUS4511</name>
</gene>
<organism evidence="1 2">
    <name type="scientific">Cylicostephanus goldi</name>
    <name type="common">Nematode worm</name>
    <dbReference type="NCBI Taxonomy" id="71465"/>
    <lineage>
        <taxon>Eukaryota</taxon>
        <taxon>Metazoa</taxon>
        <taxon>Ecdysozoa</taxon>
        <taxon>Nematoda</taxon>
        <taxon>Chromadorea</taxon>
        <taxon>Rhabditida</taxon>
        <taxon>Rhabditina</taxon>
        <taxon>Rhabditomorpha</taxon>
        <taxon>Strongyloidea</taxon>
        <taxon>Strongylidae</taxon>
        <taxon>Cylicostephanus</taxon>
    </lineage>
</organism>
<reference evidence="1 2" key="1">
    <citation type="submission" date="2018-11" db="EMBL/GenBank/DDBJ databases">
        <authorList>
            <consortium name="Pathogen Informatics"/>
        </authorList>
    </citation>
    <scope>NUCLEOTIDE SEQUENCE [LARGE SCALE GENOMIC DNA]</scope>
</reference>
<dbReference type="Proteomes" id="UP000271889">
    <property type="component" value="Unassembled WGS sequence"/>
</dbReference>